<proteinExistence type="predicted"/>
<dbReference type="EMBL" id="AP018795">
    <property type="protein sequence ID" value="BBF64500.1"/>
    <property type="molecule type" value="Genomic_DNA"/>
</dbReference>
<dbReference type="GO" id="GO:0015643">
    <property type="term" value="F:toxic substance binding"/>
    <property type="evidence" value="ECO:0007669"/>
    <property type="project" value="InterPro"/>
</dbReference>
<dbReference type="PIRSF" id="PIRSF003108">
    <property type="entry name" value="DinJ"/>
    <property type="match status" value="1"/>
</dbReference>
<dbReference type="GO" id="GO:0044010">
    <property type="term" value="P:single-species biofilm formation"/>
    <property type="evidence" value="ECO:0007669"/>
    <property type="project" value="InterPro"/>
</dbReference>
<accession>A0A2Z6IFT8</accession>
<dbReference type="GO" id="GO:0006355">
    <property type="term" value="P:regulation of DNA-templated transcription"/>
    <property type="evidence" value="ECO:0007669"/>
    <property type="project" value="InterPro"/>
</dbReference>
<organism evidence="1 2">
    <name type="scientific">Acidithiobacillus ferridurans</name>
    <dbReference type="NCBI Taxonomy" id="1232575"/>
    <lineage>
        <taxon>Bacteria</taxon>
        <taxon>Pseudomonadati</taxon>
        <taxon>Pseudomonadota</taxon>
        <taxon>Acidithiobacillia</taxon>
        <taxon>Acidithiobacillales</taxon>
        <taxon>Acidithiobacillaceae</taxon>
        <taxon>Acidithiobacillus</taxon>
    </lineage>
</organism>
<dbReference type="AlphaFoldDB" id="A0A2Z6IFT8"/>
<dbReference type="InterPro" id="IPR013321">
    <property type="entry name" value="Arc_rbn_hlx_hlx"/>
</dbReference>
<name>A0A2Z6IFT8_ACIFI</name>
<dbReference type="Proteomes" id="UP000280188">
    <property type="component" value="Chromosome"/>
</dbReference>
<dbReference type="KEGG" id="afj:AFERRID_07180"/>
<keyword evidence="2" id="KW-1185">Reference proteome</keyword>
<gene>
    <name evidence="1" type="ORF">AFERRID_07180</name>
</gene>
<protein>
    <submittedName>
        <fullName evidence="1">Antitoxin DinJ</fullName>
    </submittedName>
</protein>
<dbReference type="Pfam" id="PF04221">
    <property type="entry name" value="RelB"/>
    <property type="match status" value="1"/>
</dbReference>
<dbReference type="InterPro" id="IPR026262">
    <property type="entry name" value="DinJ"/>
</dbReference>
<dbReference type="GO" id="GO:0000987">
    <property type="term" value="F:cis-regulatory region sequence-specific DNA binding"/>
    <property type="evidence" value="ECO:0007669"/>
    <property type="project" value="InterPro"/>
</dbReference>
<reference evidence="1 2" key="1">
    <citation type="journal article" date="2018" name="Microbiol. Resour. Announc.">
        <title>Complete Genome Sequence of Acidithiobacillus ferridurans JCM 18981.</title>
        <authorList>
            <person name="Miyauchi T."/>
            <person name="Kouzuma A."/>
            <person name="Abe T."/>
            <person name="Watanabe K."/>
        </authorList>
    </citation>
    <scope>NUCLEOTIDE SEQUENCE [LARGE SCALE GENOMIC DNA]</scope>
    <source>
        <strain evidence="2">ATCC 33020 / DSM 29468 / JCM 18981 / 11Fe</strain>
    </source>
</reference>
<dbReference type="InterPro" id="IPR007337">
    <property type="entry name" value="RelB/DinJ"/>
</dbReference>
<evidence type="ECO:0000313" key="2">
    <source>
        <dbReference type="Proteomes" id="UP000280188"/>
    </source>
</evidence>
<evidence type="ECO:0000313" key="1">
    <source>
        <dbReference type="EMBL" id="BBF64500.1"/>
    </source>
</evidence>
<dbReference type="Gene3D" id="1.10.1220.10">
    <property type="entry name" value="Met repressor-like"/>
    <property type="match status" value="1"/>
</dbReference>
<sequence>MSTTTDTYVRARIDTNTKERAASALESMGLSVSDAIRLLMLRIADEHRQG</sequence>